<reference evidence="4 5" key="1">
    <citation type="submission" date="2014-04" db="EMBL/GenBank/DDBJ databases">
        <authorList>
            <consortium name="DOE Joint Genome Institute"/>
            <person name="Kuo A."/>
            <person name="Ruytinx J."/>
            <person name="Rineau F."/>
            <person name="Colpaert J."/>
            <person name="Kohler A."/>
            <person name="Nagy L.G."/>
            <person name="Floudas D."/>
            <person name="Copeland A."/>
            <person name="Barry K.W."/>
            <person name="Cichocki N."/>
            <person name="Veneault-Fourrey C."/>
            <person name="LaButti K."/>
            <person name="Lindquist E.A."/>
            <person name="Lipzen A."/>
            <person name="Lundell T."/>
            <person name="Morin E."/>
            <person name="Murat C."/>
            <person name="Sun H."/>
            <person name="Tunlid A."/>
            <person name="Henrissat B."/>
            <person name="Grigoriev I.V."/>
            <person name="Hibbett D.S."/>
            <person name="Martin F."/>
            <person name="Nordberg H.P."/>
            <person name="Cantor M.N."/>
            <person name="Hua S.X."/>
        </authorList>
    </citation>
    <scope>NUCLEOTIDE SEQUENCE [LARGE SCALE GENOMIC DNA]</scope>
    <source>
        <strain evidence="4 5">UH-Slu-Lm8-n1</strain>
    </source>
</reference>
<dbReference type="SMART" id="SM00495">
    <property type="entry name" value="ChtBD3"/>
    <property type="match status" value="2"/>
</dbReference>
<feature type="domain" description="Chitin-binding type-3" evidence="3">
    <location>
        <begin position="50"/>
        <end position="93"/>
    </location>
</feature>
<name>A0A0C9ZUY6_9AGAM</name>
<dbReference type="SUPFAM" id="SSF51055">
    <property type="entry name" value="Carbohydrate binding domain"/>
    <property type="match status" value="2"/>
</dbReference>
<keyword evidence="2" id="KW-0732">Signal</keyword>
<dbReference type="HOGENOM" id="CLU_090394_0_0_1"/>
<reference evidence="5" key="2">
    <citation type="submission" date="2015-01" db="EMBL/GenBank/DDBJ databases">
        <title>Evolutionary Origins and Diversification of the Mycorrhizal Mutualists.</title>
        <authorList>
            <consortium name="DOE Joint Genome Institute"/>
            <consortium name="Mycorrhizal Genomics Consortium"/>
            <person name="Kohler A."/>
            <person name="Kuo A."/>
            <person name="Nagy L.G."/>
            <person name="Floudas D."/>
            <person name="Copeland A."/>
            <person name="Barry K.W."/>
            <person name="Cichocki N."/>
            <person name="Veneault-Fourrey C."/>
            <person name="LaButti K."/>
            <person name="Lindquist E.A."/>
            <person name="Lipzen A."/>
            <person name="Lundell T."/>
            <person name="Morin E."/>
            <person name="Murat C."/>
            <person name="Riley R."/>
            <person name="Ohm R."/>
            <person name="Sun H."/>
            <person name="Tunlid A."/>
            <person name="Henrissat B."/>
            <person name="Grigoriev I.V."/>
            <person name="Hibbett D.S."/>
            <person name="Martin F."/>
        </authorList>
    </citation>
    <scope>NUCLEOTIDE SEQUENCE [LARGE SCALE GENOMIC DNA]</scope>
    <source>
        <strain evidence="5">UH-Slu-Lm8-n1</strain>
    </source>
</reference>
<evidence type="ECO:0000256" key="2">
    <source>
        <dbReference type="SAM" id="SignalP"/>
    </source>
</evidence>
<accession>A0A0C9ZUY6</accession>
<dbReference type="GO" id="GO:0004553">
    <property type="term" value="F:hydrolase activity, hydrolyzing O-glycosyl compounds"/>
    <property type="evidence" value="ECO:0007669"/>
    <property type="project" value="InterPro"/>
</dbReference>
<dbReference type="GO" id="GO:0030246">
    <property type="term" value="F:carbohydrate binding"/>
    <property type="evidence" value="ECO:0007669"/>
    <property type="project" value="InterPro"/>
</dbReference>
<dbReference type="InterPro" id="IPR036573">
    <property type="entry name" value="CBM_sf_5/12"/>
</dbReference>
<dbReference type="AlphaFoldDB" id="A0A0C9ZUY6"/>
<evidence type="ECO:0000256" key="1">
    <source>
        <dbReference type="ARBA" id="ARBA00022801"/>
    </source>
</evidence>
<keyword evidence="1" id="KW-0378">Hydrolase</keyword>
<dbReference type="InterPro" id="IPR003610">
    <property type="entry name" value="CBM5/12"/>
</dbReference>
<keyword evidence="5" id="KW-1185">Reference proteome</keyword>
<feature type="domain" description="Chitin-binding type-3" evidence="3">
    <location>
        <begin position="109"/>
        <end position="152"/>
    </location>
</feature>
<dbReference type="EMBL" id="KN835261">
    <property type="protein sequence ID" value="KIK41675.1"/>
    <property type="molecule type" value="Genomic_DNA"/>
</dbReference>
<dbReference type="Gene3D" id="2.10.10.20">
    <property type="entry name" value="Carbohydrate-binding module superfamily 5/12"/>
    <property type="match status" value="2"/>
</dbReference>
<dbReference type="InParanoid" id="A0A0C9ZUY6"/>
<protein>
    <submittedName>
        <fullName evidence="4">Carbohydrate-binding module family 5 protein</fullName>
    </submittedName>
</protein>
<gene>
    <name evidence="4" type="ORF">CY34DRAFT_12877</name>
</gene>
<evidence type="ECO:0000313" key="4">
    <source>
        <dbReference type="EMBL" id="KIK41675.1"/>
    </source>
</evidence>
<feature type="chain" id="PRO_5002207247" evidence="2">
    <location>
        <begin position="22"/>
        <end position="158"/>
    </location>
</feature>
<evidence type="ECO:0000313" key="5">
    <source>
        <dbReference type="Proteomes" id="UP000054485"/>
    </source>
</evidence>
<organism evidence="4 5">
    <name type="scientific">Suillus luteus UH-Slu-Lm8-n1</name>
    <dbReference type="NCBI Taxonomy" id="930992"/>
    <lineage>
        <taxon>Eukaryota</taxon>
        <taxon>Fungi</taxon>
        <taxon>Dikarya</taxon>
        <taxon>Basidiomycota</taxon>
        <taxon>Agaricomycotina</taxon>
        <taxon>Agaricomycetes</taxon>
        <taxon>Agaricomycetidae</taxon>
        <taxon>Boletales</taxon>
        <taxon>Suillineae</taxon>
        <taxon>Suillaceae</taxon>
        <taxon>Suillus</taxon>
    </lineage>
</organism>
<dbReference type="CDD" id="cd12215">
    <property type="entry name" value="ChiC_BD"/>
    <property type="match status" value="1"/>
</dbReference>
<feature type="signal peptide" evidence="2">
    <location>
        <begin position="1"/>
        <end position="21"/>
    </location>
</feature>
<dbReference type="Proteomes" id="UP000054485">
    <property type="component" value="Unassembled WGS sequence"/>
</dbReference>
<dbReference type="OrthoDB" id="3012298at2759"/>
<dbReference type="GO" id="GO:0005975">
    <property type="term" value="P:carbohydrate metabolic process"/>
    <property type="evidence" value="ECO:0007669"/>
    <property type="project" value="InterPro"/>
</dbReference>
<sequence>MYSKLTTVVLALACAFAPIGAVGVRRDNVRPHMARDTPPSTPAQVSCNNYQLWQANYGYQGASSVIFNSQLWTSKQYSYNNNPESSAAEWTQVGCCIEPITNKAECATIPAWYQSTAYTKGVKVIYSGRLWIATQSTQSNRPGDASGTWQGLGECKSY</sequence>
<evidence type="ECO:0000259" key="3">
    <source>
        <dbReference type="SMART" id="SM00495"/>
    </source>
</evidence>
<proteinExistence type="predicted"/>
<dbReference type="GO" id="GO:0005576">
    <property type="term" value="C:extracellular region"/>
    <property type="evidence" value="ECO:0007669"/>
    <property type="project" value="InterPro"/>
</dbReference>